<keyword evidence="2 5" id="KW-0812">Transmembrane</keyword>
<keyword evidence="4 5" id="KW-0472">Membrane</keyword>
<dbReference type="GO" id="GO:0016020">
    <property type="term" value="C:membrane"/>
    <property type="evidence" value="ECO:0007669"/>
    <property type="project" value="UniProtKB-SubCell"/>
</dbReference>
<protein>
    <submittedName>
        <fullName evidence="7">Mechanosensitive ion channel protein MscS</fullName>
    </submittedName>
</protein>
<gene>
    <name evidence="7" type="ORF">APT59_10415</name>
</gene>
<evidence type="ECO:0000256" key="2">
    <source>
        <dbReference type="ARBA" id="ARBA00022692"/>
    </source>
</evidence>
<feature type="domain" description="Mechanosensitive ion channel MscS" evidence="6">
    <location>
        <begin position="185"/>
        <end position="251"/>
    </location>
</feature>
<keyword evidence="3 5" id="KW-1133">Transmembrane helix</keyword>
<accession>A0A0U4HFH7</accession>
<dbReference type="InterPro" id="IPR023408">
    <property type="entry name" value="MscS_beta-dom_sf"/>
</dbReference>
<evidence type="ECO:0000256" key="3">
    <source>
        <dbReference type="ARBA" id="ARBA00022989"/>
    </source>
</evidence>
<dbReference type="GO" id="GO:0008381">
    <property type="term" value="F:mechanosensitive monoatomic ion channel activity"/>
    <property type="evidence" value="ECO:0007669"/>
    <property type="project" value="UniProtKB-ARBA"/>
</dbReference>
<reference evidence="7 8" key="1">
    <citation type="submission" date="2016-01" db="EMBL/GenBank/DDBJ databases">
        <title>Annotation of Pseudomonas oryzihabitans USDA-ARS-USMARC-56511.</title>
        <authorList>
            <person name="Harhay G.P."/>
            <person name="Harhay D.M."/>
            <person name="Smith T.P.L."/>
            <person name="Bono J.L."/>
            <person name="Heaton M.P."/>
            <person name="Clawson M.L."/>
            <person name="Chitko-Mckown C.G."/>
            <person name="Capik S.F."/>
            <person name="DeDonder K.D."/>
            <person name="Apley M.D."/>
            <person name="Lubbers B.V."/>
            <person name="White B.J."/>
            <person name="Larson R.L."/>
        </authorList>
    </citation>
    <scope>NUCLEOTIDE SEQUENCE [LARGE SCALE GENOMIC DNA]</scope>
    <source>
        <strain evidence="7 8">USDA-ARS-USMARC-56511</strain>
    </source>
</reference>
<dbReference type="Gene3D" id="1.10.287.1260">
    <property type="match status" value="1"/>
</dbReference>
<dbReference type="PANTHER" id="PTHR30566:SF25">
    <property type="entry name" value="INNER MEMBRANE PROTEIN"/>
    <property type="match status" value="1"/>
</dbReference>
<comment type="subcellular location">
    <subcellularLocation>
        <location evidence="1">Membrane</location>
    </subcellularLocation>
</comment>
<evidence type="ECO:0000256" key="4">
    <source>
        <dbReference type="ARBA" id="ARBA00023136"/>
    </source>
</evidence>
<dbReference type="EMBL" id="CP013987">
    <property type="protein sequence ID" value="ALZ84586.1"/>
    <property type="molecule type" value="Genomic_DNA"/>
</dbReference>
<evidence type="ECO:0000256" key="5">
    <source>
        <dbReference type="SAM" id="Phobius"/>
    </source>
</evidence>
<evidence type="ECO:0000256" key="1">
    <source>
        <dbReference type="ARBA" id="ARBA00004370"/>
    </source>
</evidence>
<dbReference type="Pfam" id="PF00924">
    <property type="entry name" value="MS_channel_2nd"/>
    <property type="match status" value="1"/>
</dbReference>
<dbReference type="OrthoDB" id="9792218at2"/>
<proteinExistence type="predicted"/>
<dbReference type="SUPFAM" id="SSF50182">
    <property type="entry name" value="Sm-like ribonucleoproteins"/>
    <property type="match status" value="1"/>
</dbReference>
<evidence type="ECO:0000259" key="6">
    <source>
        <dbReference type="Pfam" id="PF00924"/>
    </source>
</evidence>
<feature type="transmembrane region" description="Helical" evidence="5">
    <location>
        <begin position="136"/>
        <end position="157"/>
    </location>
</feature>
<dbReference type="InterPro" id="IPR006685">
    <property type="entry name" value="MscS_channel_2nd"/>
</dbReference>
<evidence type="ECO:0000313" key="8">
    <source>
        <dbReference type="Proteomes" id="UP000064137"/>
    </source>
</evidence>
<name>A0A0U4HFH7_9PSED</name>
<dbReference type="PANTHER" id="PTHR30566">
    <property type="entry name" value="YNAI-RELATED MECHANOSENSITIVE ION CHANNEL"/>
    <property type="match status" value="1"/>
</dbReference>
<dbReference type="RefSeq" id="WP_059314777.1">
    <property type="nucleotide sequence ID" value="NZ_CP013987.1"/>
</dbReference>
<sequence length="373" mass="41215">MTAIDWTGWLTAPWITTLIAAAVALLISTIALILAFAAIRRLANPFLLARNLVKYAEKPARLAVPLVVLQGVWNSAPDALPLLRAVQHVTGLLSIAAFTWLGLRMVKAVGATIALRNPVDVVDNLRARRIQTQSRVLVRSLSFVVLLIGIALMLMTFPAVRQVGASLLASAGVAGLVAGIAARPVLGNLIAGLQIAVTQPIRLDDVVIVEGEWGRVEEITGTYVVVRIWDDRRLVVPLQYFIETPFQNWTRSSSSLIGSVFIWVDYSLPLAPIRTELERACAEVPHLWDGRVCVLQVTDASSESMQVRVLVSSGDSSKNWDLRCFVRERLITYVNREFPLCLPKLRTELGRRDHLPSLHSDERHEPAVRQPEV</sequence>
<dbReference type="Proteomes" id="UP000064137">
    <property type="component" value="Chromosome"/>
</dbReference>
<organism evidence="7 8">
    <name type="scientific">Pseudomonas oryzihabitans</name>
    <dbReference type="NCBI Taxonomy" id="47885"/>
    <lineage>
        <taxon>Bacteria</taxon>
        <taxon>Pseudomonadati</taxon>
        <taxon>Pseudomonadota</taxon>
        <taxon>Gammaproteobacteria</taxon>
        <taxon>Pseudomonadales</taxon>
        <taxon>Pseudomonadaceae</taxon>
        <taxon>Pseudomonas</taxon>
    </lineage>
</organism>
<evidence type="ECO:0000313" key="7">
    <source>
        <dbReference type="EMBL" id="ALZ84586.1"/>
    </source>
</evidence>
<dbReference type="AlphaFoldDB" id="A0A0U4HFH7"/>
<feature type="transmembrane region" description="Helical" evidence="5">
    <location>
        <begin position="12"/>
        <end position="39"/>
    </location>
</feature>
<dbReference type="KEGG" id="por:APT59_10415"/>
<dbReference type="InterPro" id="IPR010920">
    <property type="entry name" value="LSM_dom_sf"/>
</dbReference>
<dbReference type="Gene3D" id="2.30.30.60">
    <property type="match status" value="1"/>
</dbReference>